<dbReference type="InterPro" id="IPR013783">
    <property type="entry name" value="Ig-like_fold"/>
</dbReference>
<evidence type="ECO:0000256" key="3">
    <source>
        <dbReference type="ARBA" id="ARBA00008468"/>
    </source>
</evidence>
<keyword evidence="9" id="KW-0282">Flagellum</keyword>
<evidence type="ECO:0000256" key="5">
    <source>
        <dbReference type="ARBA" id="ARBA00023069"/>
    </source>
</evidence>
<proteinExistence type="inferred from homology"/>
<protein>
    <submittedName>
        <fullName evidence="9">Flagellar associated protein</fullName>
    </submittedName>
</protein>
<gene>
    <name evidence="9" type="ORF">PAPYR_9293</name>
</gene>
<reference evidence="9" key="1">
    <citation type="journal article" date="2022" name="bioRxiv">
        <title>Genomics of Preaxostyla Flagellates Illuminates Evolutionary Transitions and the Path Towards Mitochondrial Loss.</title>
        <authorList>
            <person name="Novak L.V.F."/>
            <person name="Treitli S.C."/>
            <person name="Pyrih J."/>
            <person name="Halakuc P."/>
            <person name="Pipaliya S.V."/>
            <person name="Vacek V."/>
            <person name="Brzon O."/>
            <person name="Soukal P."/>
            <person name="Eme L."/>
            <person name="Dacks J.B."/>
            <person name="Karnkowska A."/>
            <person name="Elias M."/>
            <person name="Hampl V."/>
        </authorList>
    </citation>
    <scope>NUCLEOTIDE SEQUENCE</scope>
    <source>
        <strain evidence="9">RCP-MX</strain>
    </source>
</reference>
<comment type="similarity">
    <text evidence="3">Belongs to the BLOC1S2 family.</text>
</comment>
<dbReference type="PANTHER" id="PTHR45912">
    <property type="entry name" value="CILIA- AND FLAGELLA-ASSOCIATED PROTEIN 47"/>
    <property type="match status" value="1"/>
</dbReference>
<evidence type="ECO:0000259" key="8">
    <source>
        <dbReference type="Pfam" id="PF22544"/>
    </source>
</evidence>
<name>A0ABQ8U8Q7_9EUKA</name>
<dbReference type="EMBL" id="JAPMOS010000096">
    <property type="protein sequence ID" value="KAJ4455694.1"/>
    <property type="molecule type" value="Genomic_DNA"/>
</dbReference>
<evidence type="ECO:0000256" key="7">
    <source>
        <dbReference type="SAM" id="MobiDB-lite"/>
    </source>
</evidence>
<dbReference type="Gene3D" id="2.60.40.10">
    <property type="entry name" value="Immunoglobulins"/>
    <property type="match status" value="3"/>
</dbReference>
<comment type="subcellular location">
    <subcellularLocation>
        <location evidence="1">Cell projection</location>
        <location evidence="1">Cilium</location>
    </subcellularLocation>
    <subcellularLocation>
        <location evidence="2">Cytoplasm</location>
    </subcellularLocation>
</comment>
<evidence type="ECO:0000313" key="10">
    <source>
        <dbReference type="Proteomes" id="UP001141327"/>
    </source>
</evidence>
<keyword evidence="6" id="KW-0966">Cell projection</keyword>
<feature type="compositionally biased region" description="Low complexity" evidence="7">
    <location>
        <begin position="274"/>
        <end position="289"/>
    </location>
</feature>
<feature type="region of interest" description="Disordered" evidence="7">
    <location>
        <begin position="269"/>
        <end position="313"/>
    </location>
</feature>
<feature type="domain" description="HYDIN/VesB/CFA65-like Ig-like" evidence="8">
    <location>
        <begin position="544"/>
        <end position="650"/>
    </location>
</feature>
<dbReference type="Pfam" id="PF22544">
    <property type="entry name" value="HYDIN_VesB_CFA65-like_Ig"/>
    <property type="match status" value="2"/>
</dbReference>
<evidence type="ECO:0000256" key="6">
    <source>
        <dbReference type="ARBA" id="ARBA00023273"/>
    </source>
</evidence>
<feature type="compositionally biased region" description="Pro residues" evidence="7">
    <location>
        <begin position="290"/>
        <end position="307"/>
    </location>
</feature>
<dbReference type="Proteomes" id="UP001141327">
    <property type="component" value="Unassembled WGS sequence"/>
</dbReference>
<evidence type="ECO:0000256" key="1">
    <source>
        <dbReference type="ARBA" id="ARBA00004138"/>
    </source>
</evidence>
<dbReference type="PANTHER" id="PTHR45912:SF3">
    <property type="entry name" value="CILIA- AND FLAGELLA-ASSOCIATED PROTEIN 47"/>
    <property type="match status" value="1"/>
</dbReference>
<sequence length="921" mass="97842">MGWAQVTPVTLDLSASELFMTFSPSSMERTVTERVMLSNPGNYPADFEWEGMTDIFTVSPTMGTIEAYSSLPVAVTYNPTLAQGPSAQSANLTLHVGGGLDRTLRVSGEVPEAKAAFVDKHVDFGVLAVGSSKQCSVTLANAGRNDVFFFFESPLAGLAVQPMQGKIAPGASQPIAVTLTATMTRVYDTSLTVSIRGGRQLQLPVKAETKIPAIEVLEKEILFGEVVVGGRQSEVVSLYNAGGIPAVLYMDLSQYPCFTMNIPDPASLPPLPQLPDLSTAPAAQASTTAAPPPSSTPLAAPEPPSPAAAPAAAPPAATAAAVAAAATTPTAPASAASRRQQPVTMPPPEEAITPIPVSAIPRDIAATITLQYQQAQSHAQVLWHDLSQQVLSRSSLRSAPKAAPSRTPTPDAPKKRLGTVKGLTGAAAENWAAWSGVSAFDAALAPLPHWVDLTGLFPKPALFVGPAAVAARGLAAVGPTGGRPEPPVAMAYKIQVQPGQVVRFELVFNPKTPASFEFPLPFALSNLPAPPALLRTVTARAIAPRLGLTSTQVDFGSRVISKLSKTLHKETLVFSNCDHLPLRWAVAAADQPHFASGVFQVTPDTGVLQPGQEAEVQVSFTPTDPVHYSANVGILLDRAEHPYTTLRLQGLGIAPMLIFEPREVILPLVPLGVVSKATFTISNVGYDNLDLKYRLPADTQVVPLALNFPEGTTLSINKPKITVEVSFNSKKSMAFSALIDFFDHNATRFSLPVTGVADNCLLTTAPLLMSLGNPAIQVAKPTSAPQWIPPPEMLPPPPAVDGAPAETKMAQPPPQPARVETAMQDMLGNVSQFVQAYFSAVHGDYSLLQQLNQVTAQRYTEMGDQSQELMTSLSGIMEKYKEFIPYLQQIDQMDVALTQLEGATRSLDEYTKKLEARCRKI</sequence>
<accession>A0ABQ8U8Q7</accession>
<evidence type="ECO:0000313" key="9">
    <source>
        <dbReference type="EMBL" id="KAJ4455694.1"/>
    </source>
</evidence>
<dbReference type="InterPro" id="IPR019269">
    <property type="entry name" value="BLOC1_su2"/>
</dbReference>
<feature type="domain" description="HYDIN/VesB/CFA65-like Ig-like" evidence="8">
    <location>
        <begin position="117"/>
        <end position="207"/>
    </location>
</feature>
<comment type="caution">
    <text evidence="9">The sequence shown here is derived from an EMBL/GenBank/DDBJ whole genome shotgun (WGS) entry which is preliminary data.</text>
</comment>
<organism evidence="9 10">
    <name type="scientific">Paratrimastix pyriformis</name>
    <dbReference type="NCBI Taxonomy" id="342808"/>
    <lineage>
        <taxon>Eukaryota</taxon>
        <taxon>Metamonada</taxon>
        <taxon>Preaxostyla</taxon>
        <taxon>Paratrimastigidae</taxon>
        <taxon>Paratrimastix</taxon>
    </lineage>
</organism>
<keyword evidence="5" id="KW-0969">Cilium</keyword>
<evidence type="ECO:0000256" key="2">
    <source>
        <dbReference type="ARBA" id="ARBA00004496"/>
    </source>
</evidence>
<feature type="region of interest" description="Disordered" evidence="7">
    <location>
        <begin position="394"/>
        <end position="416"/>
    </location>
</feature>
<feature type="region of interest" description="Disordered" evidence="7">
    <location>
        <begin position="330"/>
        <end position="355"/>
    </location>
</feature>
<dbReference type="Pfam" id="PF10046">
    <property type="entry name" value="BLOC1_2"/>
    <property type="match status" value="1"/>
</dbReference>
<evidence type="ECO:0000256" key="4">
    <source>
        <dbReference type="ARBA" id="ARBA00022490"/>
    </source>
</evidence>
<keyword evidence="4" id="KW-0963">Cytoplasm</keyword>
<keyword evidence="10" id="KW-1185">Reference proteome</keyword>
<dbReference type="InterPro" id="IPR053879">
    <property type="entry name" value="HYDIN_VesB_CFA65-like_Ig"/>
</dbReference>